<dbReference type="Pfam" id="PF14021">
    <property type="entry name" value="TNT"/>
    <property type="match status" value="1"/>
</dbReference>
<dbReference type="SUPFAM" id="SSF160424">
    <property type="entry name" value="BH3703-like"/>
    <property type="match status" value="1"/>
</dbReference>
<dbReference type="EMBL" id="FOKG01000001">
    <property type="protein sequence ID" value="SFA80832.1"/>
    <property type="molecule type" value="Genomic_DNA"/>
</dbReference>
<sequence length="651" mass="71950">MRYRVEVADRPDGLYAVWNDQVYRAQRSTADSTVLLVARSDKDAEDAPEGFDTRWRDLPAKVVPETEVAATFTVHTHCLYDDEIYRIAPESGDAELTLRWTGQDEAIAGQLGLTDLTTTTSDPESVMALWQERHDFTAAGTRPEPGAGEHTALLRAIGRTMVRTLPDGWQRVAAQFRQVGDYSELEVRAVAEDVVVSLSSPPELGHLFARLRSAMYEPGVGTWLQGTFTLDSASNFDFDFDKETEPNWRLAPGARGRTSARSYEAELEYHPRERKQVPQWLAARAGLPLDVEFRRALVVDAHNEGEPPVVNRQPVAQDEARAVLGYLYRAPVALHKPGLLPDIFAPHNPPDVPDAFHTDGTWIWPASVPHYLRKYGLPPEPDLLAHIRAAGHRPPYVGERVRATAEADILGAPRPKQTAADLGDVAADAERALEAAIERGAEPDRELYGSEVLATLRRRLAEQGIGEDVYRIGESADGAWCLLRTGEGWQVARFADGGPVEPMHFPRIEQAARALLGSLLLYPGRCALPADVEAREPAAHATDWPVLPARGEPPLTFYRGKRMVVLPEGTTITRYGTEAGNLAHPEGTPFPETSLTFEREHDRHSYVLRRRLRVLAGVAVPWNGLPGGAITYLLPRPVAHHLETAALERLG</sequence>
<keyword evidence="3" id="KW-1185">Reference proteome</keyword>
<dbReference type="Proteomes" id="UP000243799">
    <property type="component" value="Unassembled WGS sequence"/>
</dbReference>
<dbReference type="GO" id="GO:0050135">
    <property type="term" value="F:NADP+ nucleosidase activity"/>
    <property type="evidence" value="ECO:0007669"/>
    <property type="project" value="InterPro"/>
</dbReference>
<organism evidence="2 3">
    <name type="scientific">Amycolatopsis marina</name>
    <dbReference type="NCBI Taxonomy" id="490629"/>
    <lineage>
        <taxon>Bacteria</taxon>
        <taxon>Bacillati</taxon>
        <taxon>Actinomycetota</taxon>
        <taxon>Actinomycetes</taxon>
        <taxon>Pseudonocardiales</taxon>
        <taxon>Pseudonocardiaceae</taxon>
        <taxon>Amycolatopsis</taxon>
    </lineage>
</organism>
<accession>A0A1I0VWW8</accession>
<gene>
    <name evidence="2" type="ORF">SAMN05216266_101560</name>
</gene>
<proteinExistence type="predicted"/>
<evidence type="ECO:0000259" key="1">
    <source>
        <dbReference type="Pfam" id="PF14021"/>
    </source>
</evidence>
<evidence type="ECO:0000313" key="2">
    <source>
        <dbReference type="EMBL" id="SFA80832.1"/>
    </source>
</evidence>
<evidence type="ECO:0000313" key="3">
    <source>
        <dbReference type="Proteomes" id="UP000243799"/>
    </source>
</evidence>
<protein>
    <recommendedName>
        <fullName evidence="1">TNT domain-containing protein</fullName>
    </recommendedName>
</protein>
<dbReference type="OrthoDB" id="275232at2"/>
<dbReference type="AlphaFoldDB" id="A0A1I0VWW8"/>
<dbReference type="RefSeq" id="WP_091668846.1">
    <property type="nucleotide sequence ID" value="NZ_FOKG01000001.1"/>
</dbReference>
<name>A0A1I0VWW8_9PSEU</name>
<dbReference type="InterPro" id="IPR036170">
    <property type="entry name" value="YezG-like_sf"/>
</dbReference>
<dbReference type="InterPro" id="IPR025331">
    <property type="entry name" value="TNT"/>
</dbReference>
<dbReference type="STRING" id="490629.SAMN05216266_101560"/>
<reference evidence="3" key="1">
    <citation type="submission" date="2016-10" db="EMBL/GenBank/DDBJ databases">
        <authorList>
            <person name="Varghese N."/>
            <person name="Submissions S."/>
        </authorList>
    </citation>
    <scope>NUCLEOTIDE SEQUENCE [LARGE SCALE GENOMIC DNA]</scope>
    <source>
        <strain evidence="3">CGMCC 4.3568</strain>
    </source>
</reference>
<feature type="domain" description="TNT" evidence="1">
    <location>
        <begin position="566"/>
        <end position="649"/>
    </location>
</feature>